<dbReference type="STRING" id="380248.SAMN05216251_101565"/>
<dbReference type="AlphaFoldDB" id="A0A1I1XW82"/>
<evidence type="ECO:0000313" key="3">
    <source>
        <dbReference type="Proteomes" id="UP000199323"/>
    </source>
</evidence>
<sequence length="60" mass="6924">MSTRAKIIIGGVAIGLFLWIWIPFWAVVLVILGVPAIGYFSLDSSQRRRLRRVSRRQINR</sequence>
<accession>A0A1I1XW82</accession>
<dbReference type="Proteomes" id="UP000199323">
    <property type="component" value="Unassembled WGS sequence"/>
</dbReference>
<evidence type="ECO:0008006" key="4">
    <source>
        <dbReference type="Google" id="ProtNLM"/>
    </source>
</evidence>
<gene>
    <name evidence="2" type="ORF">SAMN05216251_101565</name>
</gene>
<dbReference type="RefSeq" id="WP_093711664.1">
    <property type="nucleotide sequence ID" value="NZ_FONG01000001.1"/>
</dbReference>
<dbReference type="EMBL" id="FONG01000001">
    <property type="protein sequence ID" value="SFE11429.1"/>
    <property type="molecule type" value="Genomic_DNA"/>
</dbReference>
<protein>
    <recommendedName>
        <fullName evidence="4">Integral membrane protein</fullName>
    </recommendedName>
</protein>
<dbReference type="OrthoDB" id="3543503at2"/>
<evidence type="ECO:0000256" key="1">
    <source>
        <dbReference type="SAM" id="Phobius"/>
    </source>
</evidence>
<reference evidence="2 3" key="1">
    <citation type="submission" date="2016-10" db="EMBL/GenBank/DDBJ databases">
        <authorList>
            <person name="de Groot N.N."/>
        </authorList>
    </citation>
    <scope>NUCLEOTIDE SEQUENCE [LARGE SCALE GENOMIC DNA]</scope>
    <source>
        <strain evidence="2 3">CGMCC 4.3510</strain>
    </source>
</reference>
<keyword evidence="1" id="KW-0812">Transmembrane</keyword>
<keyword evidence="1" id="KW-1133">Transmembrane helix</keyword>
<keyword evidence="3" id="KW-1185">Reference proteome</keyword>
<evidence type="ECO:0000313" key="2">
    <source>
        <dbReference type="EMBL" id="SFE11429.1"/>
    </source>
</evidence>
<organism evidence="2 3">
    <name type="scientific">Actinacidiphila alni</name>
    <dbReference type="NCBI Taxonomy" id="380248"/>
    <lineage>
        <taxon>Bacteria</taxon>
        <taxon>Bacillati</taxon>
        <taxon>Actinomycetota</taxon>
        <taxon>Actinomycetes</taxon>
        <taxon>Kitasatosporales</taxon>
        <taxon>Streptomycetaceae</taxon>
        <taxon>Actinacidiphila</taxon>
    </lineage>
</organism>
<feature type="transmembrane region" description="Helical" evidence="1">
    <location>
        <begin position="20"/>
        <end position="42"/>
    </location>
</feature>
<keyword evidence="1" id="KW-0472">Membrane</keyword>
<name>A0A1I1XW82_9ACTN</name>
<proteinExistence type="predicted"/>